<accession>A0A2M7Z363</accession>
<dbReference type="SUPFAM" id="SSF56784">
    <property type="entry name" value="HAD-like"/>
    <property type="match status" value="1"/>
</dbReference>
<sequence>MKLIFDFDHTLFSAKKLYFALKEAFLKLGVEENLFQETFEKSKGVGRDYKPEKQFKLIHKTRPEIKIGKLKKSFEKILKAAPKFLYNDVLGFLKKWSKEADFILLSYGEEKFQRKKIEASKVRRYFRKILITRDIEKSKLFRKVFAHPPRGRVPEKIIFVEDNPQALSKTKTSFSQIITVRINRGEGKYYQEPDNSQIDFSIKNLKELDKILKSLK</sequence>
<proteinExistence type="predicted"/>
<dbReference type="InterPro" id="IPR036412">
    <property type="entry name" value="HAD-like_sf"/>
</dbReference>
<dbReference type="InterPro" id="IPR041492">
    <property type="entry name" value="HAD_2"/>
</dbReference>
<evidence type="ECO:0000313" key="1">
    <source>
        <dbReference type="EMBL" id="PJA83070.1"/>
    </source>
</evidence>
<dbReference type="InterPro" id="IPR023214">
    <property type="entry name" value="HAD_sf"/>
</dbReference>
<evidence type="ECO:0000313" key="2">
    <source>
        <dbReference type="Proteomes" id="UP000230178"/>
    </source>
</evidence>
<dbReference type="EMBL" id="PFVS01000072">
    <property type="protein sequence ID" value="PJA83070.1"/>
    <property type="molecule type" value="Genomic_DNA"/>
</dbReference>
<name>A0A2M7Z363_9BACT</name>
<gene>
    <name evidence="1" type="ORF">CO146_01870</name>
</gene>
<dbReference type="Pfam" id="PF13419">
    <property type="entry name" value="HAD_2"/>
    <property type="match status" value="1"/>
</dbReference>
<dbReference type="Proteomes" id="UP000230178">
    <property type="component" value="Unassembled WGS sequence"/>
</dbReference>
<protein>
    <recommendedName>
        <fullName evidence="3">HAD family hydrolase</fullName>
    </recommendedName>
</protein>
<dbReference type="Gene3D" id="3.40.50.1000">
    <property type="entry name" value="HAD superfamily/HAD-like"/>
    <property type="match status" value="1"/>
</dbReference>
<reference evidence="2" key="1">
    <citation type="submission" date="2017-09" db="EMBL/GenBank/DDBJ databases">
        <title>Depth-based differentiation of microbial function through sediment-hosted aquifers and enrichment of novel symbionts in the deep terrestrial subsurface.</title>
        <authorList>
            <person name="Probst A.J."/>
            <person name="Ladd B."/>
            <person name="Jarett J.K."/>
            <person name="Geller-Mcgrath D.E."/>
            <person name="Sieber C.M.K."/>
            <person name="Emerson J.B."/>
            <person name="Anantharaman K."/>
            <person name="Thomas B.C."/>
            <person name="Malmstrom R."/>
            <person name="Stieglmeier M."/>
            <person name="Klingl A."/>
            <person name="Woyke T."/>
            <person name="Ryan C.M."/>
            <person name="Banfield J.F."/>
        </authorList>
    </citation>
    <scope>NUCLEOTIDE SEQUENCE [LARGE SCALE GENOMIC DNA]</scope>
</reference>
<comment type="caution">
    <text evidence="1">The sequence shown here is derived from an EMBL/GenBank/DDBJ whole genome shotgun (WGS) entry which is preliminary data.</text>
</comment>
<evidence type="ECO:0008006" key="3">
    <source>
        <dbReference type="Google" id="ProtNLM"/>
    </source>
</evidence>
<dbReference type="AlphaFoldDB" id="A0A2M7Z363"/>
<organism evidence="1 2">
    <name type="scientific">Candidatus Nealsonbacteria bacterium CG_4_9_14_3_um_filter_37_29</name>
    <dbReference type="NCBI Taxonomy" id="1974696"/>
    <lineage>
        <taxon>Bacteria</taxon>
        <taxon>Candidatus Nealsoniibacteriota</taxon>
    </lineage>
</organism>